<comment type="subcellular location">
    <subcellularLocation>
        <location evidence="10">Cell membrane</location>
        <topology evidence="10">Peripheral membrane protein</topology>
    </subcellularLocation>
    <subcellularLocation>
        <location evidence="2">Membrane</location>
        <topology evidence="2">Peripheral membrane protein</topology>
    </subcellularLocation>
</comment>
<comment type="subunit">
    <text evidence="10">F-type ATPases have 2 components, CF(1) - the catalytic core - and CF(0) - the membrane proton channel. CF(1) has five subunits: alpha(3), beta(3), gamma(1), delta(1), epsilon(1). CF(0) has three main subunits: a, b and c.</text>
</comment>
<dbReference type="GO" id="GO:0005524">
    <property type="term" value="F:ATP binding"/>
    <property type="evidence" value="ECO:0007669"/>
    <property type="project" value="UniProtKB-UniRule"/>
</dbReference>
<reference evidence="12" key="1">
    <citation type="submission" date="2017-09" db="EMBL/GenBank/DDBJ databases">
        <title>Depth-based differentiation of microbial function through sediment-hosted aquifers and enrichment of novel symbionts in the deep terrestrial subsurface.</title>
        <authorList>
            <person name="Probst A.J."/>
            <person name="Ladd B."/>
            <person name="Jarett J.K."/>
            <person name="Geller-Mcgrath D.E."/>
            <person name="Sieber C.M.K."/>
            <person name="Emerson J.B."/>
            <person name="Anantharaman K."/>
            <person name="Thomas B.C."/>
            <person name="Malmstrom R."/>
            <person name="Stieglmeier M."/>
            <person name="Klingl A."/>
            <person name="Woyke T."/>
            <person name="Ryan C.M."/>
            <person name="Banfield J.F."/>
        </authorList>
    </citation>
    <scope>NUCLEOTIDE SEQUENCE [LARGE SCALE GENOMIC DNA]</scope>
</reference>
<dbReference type="Proteomes" id="UP000230179">
    <property type="component" value="Unassembled WGS sequence"/>
</dbReference>
<dbReference type="EMBL" id="PFBL01000007">
    <property type="protein sequence ID" value="PIR83344.1"/>
    <property type="molecule type" value="Genomic_DNA"/>
</dbReference>
<organism evidence="11 12">
    <name type="scientific">Candidatus Kaiserbacteria bacterium CG10_big_fil_rev_8_21_14_0_10_56_12</name>
    <dbReference type="NCBI Taxonomy" id="1974611"/>
    <lineage>
        <taxon>Bacteria</taxon>
        <taxon>Candidatus Kaiseribacteriota</taxon>
    </lineage>
</organism>
<keyword evidence="10" id="KW-1003">Cell membrane</keyword>
<dbReference type="PRINTS" id="PR00126">
    <property type="entry name" value="ATPASEGAMMA"/>
</dbReference>
<evidence type="ECO:0000313" key="11">
    <source>
        <dbReference type="EMBL" id="PIR83344.1"/>
    </source>
</evidence>
<dbReference type="PANTHER" id="PTHR11693">
    <property type="entry name" value="ATP SYNTHASE GAMMA CHAIN"/>
    <property type="match status" value="1"/>
</dbReference>
<dbReference type="Pfam" id="PF00231">
    <property type="entry name" value="ATP-synt"/>
    <property type="match status" value="1"/>
</dbReference>
<protein>
    <recommendedName>
        <fullName evidence="10">ATP synthase gamma chain</fullName>
    </recommendedName>
    <alternativeName>
        <fullName evidence="10">ATP synthase F1 sector gamma subunit</fullName>
    </alternativeName>
    <alternativeName>
        <fullName evidence="10">F-ATPase gamma subunit</fullName>
    </alternativeName>
</protein>
<keyword evidence="8 10" id="KW-0139">CF(1)</keyword>
<keyword evidence="4 10" id="KW-0813">Transport</keyword>
<dbReference type="AlphaFoldDB" id="A0A2H0UA97"/>
<proteinExistence type="inferred from homology"/>
<dbReference type="SUPFAM" id="SSF52943">
    <property type="entry name" value="ATP synthase (F1-ATPase), gamma subunit"/>
    <property type="match status" value="1"/>
</dbReference>
<dbReference type="GO" id="GO:0046933">
    <property type="term" value="F:proton-transporting ATP synthase activity, rotational mechanism"/>
    <property type="evidence" value="ECO:0007669"/>
    <property type="project" value="UniProtKB-UniRule"/>
</dbReference>
<evidence type="ECO:0000256" key="6">
    <source>
        <dbReference type="ARBA" id="ARBA00023065"/>
    </source>
</evidence>
<comment type="function">
    <text evidence="1 10">Produces ATP from ADP in the presence of a proton gradient across the membrane. The gamma chain is believed to be important in regulating ATPase activity and the flow of protons through the CF(0) complex.</text>
</comment>
<dbReference type="Gene3D" id="1.10.287.80">
    <property type="entry name" value="ATP synthase, gamma subunit, helix hairpin domain"/>
    <property type="match status" value="2"/>
</dbReference>
<sequence length="320" mass="35397">MESIHHIRTRLASVKNIGTITKAMEVVSATKMRRAQSIALSSREYSFAALRALTDLLRYMPEKALLQHPFVAGKKARTPITLVVLIASDRGLAGAFNGSVARAADAFFKKDRAADPEGRESYRLALVGKKLASYAQKSGFSVVETFTNFGDYATADEVLPLTDMIMDGYRRGKWERIVVVSTHFKTTLAQFTVTRQILPMSLDQVRETAREIVPEHGRFAELRDSFAPDAGDEALTEYLFEPSPERVLSSILKHLVAMQFLHLVLEANASEHSARMVAMKNASTNSKELGDTLTLSFNNARQALITKEMIEISSAQVAAN</sequence>
<keyword evidence="9 10" id="KW-0066">ATP synthesis</keyword>
<dbReference type="PANTHER" id="PTHR11693:SF22">
    <property type="entry name" value="ATP SYNTHASE SUBUNIT GAMMA, MITOCHONDRIAL"/>
    <property type="match status" value="1"/>
</dbReference>
<keyword evidence="7 10" id="KW-0472">Membrane</keyword>
<dbReference type="Gene3D" id="3.40.1380.10">
    <property type="match status" value="1"/>
</dbReference>
<evidence type="ECO:0000256" key="3">
    <source>
        <dbReference type="ARBA" id="ARBA00007681"/>
    </source>
</evidence>
<dbReference type="InterPro" id="IPR035968">
    <property type="entry name" value="ATP_synth_F1_ATPase_gsu"/>
</dbReference>
<accession>A0A2H0UA97</accession>
<evidence type="ECO:0000256" key="8">
    <source>
        <dbReference type="ARBA" id="ARBA00023196"/>
    </source>
</evidence>
<gene>
    <name evidence="10 11" type="primary">atpG</name>
    <name evidence="11" type="ORF">COU19_00960</name>
</gene>
<evidence type="ECO:0000256" key="10">
    <source>
        <dbReference type="HAMAP-Rule" id="MF_00815"/>
    </source>
</evidence>
<evidence type="ECO:0000256" key="5">
    <source>
        <dbReference type="ARBA" id="ARBA00022781"/>
    </source>
</evidence>
<dbReference type="HAMAP" id="MF_00815">
    <property type="entry name" value="ATP_synth_gamma_bact"/>
    <property type="match status" value="1"/>
</dbReference>
<evidence type="ECO:0000256" key="7">
    <source>
        <dbReference type="ARBA" id="ARBA00023136"/>
    </source>
</evidence>
<dbReference type="GO" id="GO:0042777">
    <property type="term" value="P:proton motive force-driven plasma membrane ATP synthesis"/>
    <property type="evidence" value="ECO:0007669"/>
    <property type="project" value="UniProtKB-UniRule"/>
</dbReference>
<evidence type="ECO:0000256" key="1">
    <source>
        <dbReference type="ARBA" id="ARBA00003456"/>
    </source>
</evidence>
<evidence type="ECO:0000256" key="4">
    <source>
        <dbReference type="ARBA" id="ARBA00022448"/>
    </source>
</evidence>
<keyword evidence="6 10" id="KW-0406">Ion transport</keyword>
<dbReference type="GO" id="GO:0005886">
    <property type="term" value="C:plasma membrane"/>
    <property type="evidence" value="ECO:0007669"/>
    <property type="project" value="UniProtKB-SubCell"/>
</dbReference>
<evidence type="ECO:0000256" key="9">
    <source>
        <dbReference type="ARBA" id="ARBA00023310"/>
    </source>
</evidence>
<dbReference type="InterPro" id="IPR000131">
    <property type="entry name" value="ATP_synth_F1_gsu"/>
</dbReference>
<dbReference type="GO" id="GO:0045259">
    <property type="term" value="C:proton-transporting ATP synthase complex"/>
    <property type="evidence" value="ECO:0007669"/>
    <property type="project" value="UniProtKB-KW"/>
</dbReference>
<dbReference type="NCBIfam" id="TIGR01146">
    <property type="entry name" value="ATPsyn_F1gamma"/>
    <property type="match status" value="1"/>
</dbReference>
<name>A0A2H0UA97_9BACT</name>
<comment type="caution">
    <text evidence="11">The sequence shown here is derived from an EMBL/GenBank/DDBJ whole genome shotgun (WGS) entry which is preliminary data.</text>
</comment>
<evidence type="ECO:0000313" key="12">
    <source>
        <dbReference type="Proteomes" id="UP000230179"/>
    </source>
</evidence>
<evidence type="ECO:0000256" key="2">
    <source>
        <dbReference type="ARBA" id="ARBA00004170"/>
    </source>
</evidence>
<comment type="similarity">
    <text evidence="3 10">Belongs to the ATPase gamma chain family.</text>
</comment>
<dbReference type="CDD" id="cd12151">
    <property type="entry name" value="F1-ATPase_gamma"/>
    <property type="match status" value="1"/>
</dbReference>
<keyword evidence="5 10" id="KW-0375">Hydrogen ion transport</keyword>